<reference evidence="2 3" key="1">
    <citation type="journal article" date="2016" name="Microbes Environ.">
        <title>Phylogenetically diverse aerobic anoxygenic phototrophic bacteria isolated from epilithic biofilms in Tama river, Japan.</title>
        <authorList>
            <person name="Hirose S."/>
            <person name="Matsuura K."/>
            <person name="Haruta S."/>
        </authorList>
    </citation>
    <scope>NUCLEOTIDE SEQUENCE [LARGE SCALE GENOMIC DNA]</scope>
    <source>
        <strain evidence="2 3">S08</strain>
    </source>
</reference>
<protein>
    <submittedName>
        <fullName evidence="2">Uncharacterized protein</fullName>
    </submittedName>
</protein>
<dbReference type="Proteomes" id="UP000831327">
    <property type="component" value="Chromosome"/>
</dbReference>
<accession>A0ABN6PA43</accession>
<proteinExistence type="predicted"/>
<name>A0ABN6PA43_9PROT</name>
<sequence>MELELVEQMRGGGGGVGWFGVVEAVGHGRVLAVTGRAHRGLRGDHPAGGGPDRHPQAKPEGRSAAKDGGARLSCLARKRPVRAAGKKVARRRCGEGAAPA</sequence>
<feature type="region of interest" description="Disordered" evidence="1">
    <location>
        <begin position="38"/>
        <end position="100"/>
    </location>
</feature>
<gene>
    <name evidence="2" type="ORF">Rmf_43190</name>
</gene>
<evidence type="ECO:0000256" key="1">
    <source>
        <dbReference type="SAM" id="MobiDB-lite"/>
    </source>
</evidence>
<keyword evidence="3" id="KW-1185">Reference proteome</keyword>
<feature type="compositionally biased region" description="Basic residues" evidence="1">
    <location>
        <begin position="76"/>
        <end position="91"/>
    </location>
</feature>
<dbReference type="EMBL" id="AP025637">
    <property type="protein sequence ID" value="BDG74390.1"/>
    <property type="molecule type" value="Genomic_DNA"/>
</dbReference>
<evidence type="ECO:0000313" key="2">
    <source>
        <dbReference type="EMBL" id="BDG74390.1"/>
    </source>
</evidence>
<organism evidence="2 3">
    <name type="scientific">Roseomonas fluvialis</name>
    <dbReference type="NCBI Taxonomy" id="1750527"/>
    <lineage>
        <taxon>Bacteria</taxon>
        <taxon>Pseudomonadati</taxon>
        <taxon>Pseudomonadota</taxon>
        <taxon>Alphaproteobacteria</taxon>
        <taxon>Acetobacterales</taxon>
        <taxon>Roseomonadaceae</taxon>
        <taxon>Roseomonas</taxon>
    </lineage>
</organism>
<feature type="compositionally biased region" description="Basic and acidic residues" evidence="1">
    <location>
        <begin position="41"/>
        <end position="69"/>
    </location>
</feature>
<evidence type="ECO:0000313" key="3">
    <source>
        <dbReference type="Proteomes" id="UP000831327"/>
    </source>
</evidence>